<feature type="transmembrane region" description="Helical" evidence="1">
    <location>
        <begin position="281"/>
        <end position="303"/>
    </location>
</feature>
<feature type="transmembrane region" description="Helical" evidence="1">
    <location>
        <begin position="635"/>
        <end position="655"/>
    </location>
</feature>
<dbReference type="PANTHER" id="PTHR37305">
    <property type="entry name" value="INTEGRAL MEMBRANE PROTEIN-RELATED"/>
    <property type="match status" value="1"/>
</dbReference>
<evidence type="ECO:0000256" key="1">
    <source>
        <dbReference type="SAM" id="Phobius"/>
    </source>
</evidence>
<feature type="transmembrane region" description="Helical" evidence="1">
    <location>
        <begin position="676"/>
        <end position="702"/>
    </location>
</feature>
<dbReference type="EMBL" id="JAYKOT010000003">
    <property type="protein sequence ID" value="MEB3429109.1"/>
    <property type="molecule type" value="Genomic_DNA"/>
</dbReference>
<dbReference type="Proteomes" id="UP001357733">
    <property type="component" value="Unassembled WGS sequence"/>
</dbReference>
<organism evidence="2 3">
    <name type="scientific">Citroniella saccharovorans</name>
    <dbReference type="NCBI Taxonomy" id="2053367"/>
    <lineage>
        <taxon>Bacteria</taxon>
        <taxon>Bacillati</taxon>
        <taxon>Bacillota</taxon>
        <taxon>Tissierellia</taxon>
        <taxon>Tissierellales</taxon>
        <taxon>Peptoniphilaceae</taxon>
        <taxon>Citroniella</taxon>
    </lineage>
</organism>
<feature type="transmembrane region" description="Helical" evidence="1">
    <location>
        <begin position="222"/>
        <end position="251"/>
    </location>
</feature>
<sequence length="856" mass="100288">MYKFELKKAIKKNIFTYLLILSFAFPLLLFNLINYAEFFDIKNEAIRYSRNMIFDSINLTDLDKSNLSPEDMRKFNHEEMNLFMQFREKINLGRRISYTNTSETTSNEDSLKIRDDVIEYYNNQKELMKKYNIKFSKEQENAIEWLEFENQNMISNNTSLSDPNYWMYSNNPMRFLIQSSSKLFGIVPFLIFIILFIPILGKERKNGNSYFYLTSPVSRRKILISKFLVMLTLGVFYFFFASFFSILIPLISGFSWHNGHLEIYRIFTENGNTNFYYAYELLARIFIYFMIMLSFFSSIILLLSGRLKNYNSAILILCLVLISLNIFTDNFTFLKNKINPIYALNIKDNLLGKIDEDIFTLSPSLGGKITYVNSKGNFGYYIYLLASISLLKLSSVNKTIVDKAKKSSLKRNNLFSLEISKIIGNFTFKVNLIGSLLFVFILFLAFYSEDKDLLDKYKRGYFADYYKVRLAQEVGNYELNTGKVYKYKYDRSSDKNKDSKEKDDETTQDDDFYNSWDTGELERYEKLYNNALKGNDYYLNKKGKEYYQIKLDEIAENRQNYSLSLQDRSYNECSYEESKELYKHLTENNNLPVLIKDLLFMSSFEKLSPLSFKYNKDNIYSHSSSYLPRRLERTYPIDFIIVSLISIISLGAYSYDKEYGNQVELLYTQPIQRKKYHLYKVLASTFVGLLTLIIIFMFLFLLGLTSEGLGDINFPVVQYLKNIDPEKLQFQSEPYFKLIPIWIYDLRLLVSYIFQIGFLASFAALISAFVKEKGKVVFYTLALSGLIIFIQGLIKNPLKIFSPFTHLRASELANGSLIVKSGLKTNNIMISLLVLFIWTIIFTILGSFVVNRKEVK</sequence>
<feature type="transmembrane region" description="Helical" evidence="1">
    <location>
        <begin position="749"/>
        <end position="769"/>
    </location>
</feature>
<feature type="transmembrane region" description="Helical" evidence="1">
    <location>
        <begin position="380"/>
        <end position="401"/>
    </location>
</feature>
<feature type="transmembrane region" description="Helical" evidence="1">
    <location>
        <begin position="828"/>
        <end position="850"/>
    </location>
</feature>
<comment type="caution">
    <text evidence="2">The sequence shown here is derived from an EMBL/GenBank/DDBJ whole genome shotgun (WGS) entry which is preliminary data.</text>
</comment>
<feature type="transmembrane region" description="Helical" evidence="1">
    <location>
        <begin position="776"/>
        <end position="794"/>
    </location>
</feature>
<gene>
    <name evidence="2" type="ORF">VLK81_03580</name>
</gene>
<keyword evidence="1" id="KW-0472">Membrane</keyword>
<name>A0AAW9MPT1_9FIRM</name>
<dbReference type="AlphaFoldDB" id="A0AAW9MPT1"/>
<feature type="transmembrane region" description="Helical" evidence="1">
    <location>
        <begin position="310"/>
        <end position="327"/>
    </location>
</feature>
<accession>A0AAW9MPT1</accession>
<evidence type="ECO:0000313" key="3">
    <source>
        <dbReference type="Proteomes" id="UP001357733"/>
    </source>
</evidence>
<feature type="transmembrane region" description="Helical" evidence="1">
    <location>
        <begin position="422"/>
        <end position="447"/>
    </location>
</feature>
<protein>
    <submittedName>
        <fullName evidence="2">ABC transporter permease subunit</fullName>
    </submittedName>
</protein>
<keyword evidence="1" id="KW-0812">Transmembrane</keyword>
<evidence type="ECO:0000313" key="2">
    <source>
        <dbReference type="EMBL" id="MEB3429109.1"/>
    </source>
</evidence>
<keyword evidence="3" id="KW-1185">Reference proteome</keyword>
<dbReference type="RefSeq" id="WP_324619262.1">
    <property type="nucleotide sequence ID" value="NZ_JAYKOT010000003.1"/>
</dbReference>
<dbReference type="Pfam" id="PF12679">
    <property type="entry name" value="ABC2_membrane_2"/>
    <property type="match status" value="2"/>
</dbReference>
<proteinExistence type="predicted"/>
<feature type="transmembrane region" description="Helical" evidence="1">
    <location>
        <begin position="183"/>
        <end position="201"/>
    </location>
</feature>
<dbReference type="GO" id="GO:0005886">
    <property type="term" value="C:plasma membrane"/>
    <property type="evidence" value="ECO:0007669"/>
    <property type="project" value="UniProtKB-SubCell"/>
</dbReference>
<reference evidence="2 3" key="1">
    <citation type="submission" date="2024-01" db="EMBL/GenBank/DDBJ databases">
        <title>Complete genome sequence of Citroniella saccharovorans strain M6.X9, isolated from human fecal sample.</title>
        <authorList>
            <person name="Cheng G."/>
            <person name="Westerholm M."/>
            <person name="Schnurer A."/>
        </authorList>
    </citation>
    <scope>NUCLEOTIDE SEQUENCE [LARGE SCALE GENOMIC DNA]</scope>
    <source>
        <strain evidence="2 3">DSM 29873</strain>
    </source>
</reference>
<dbReference type="PANTHER" id="PTHR37305:SF1">
    <property type="entry name" value="MEMBRANE PROTEIN"/>
    <property type="match status" value="1"/>
</dbReference>
<dbReference type="GO" id="GO:0140359">
    <property type="term" value="F:ABC-type transporter activity"/>
    <property type="evidence" value="ECO:0007669"/>
    <property type="project" value="InterPro"/>
</dbReference>
<keyword evidence="1" id="KW-1133">Transmembrane helix</keyword>